<name>A0A9X2YRI3_9MYCO</name>
<dbReference type="RefSeq" id="WP_264014758.1">
    <property type="nucleotide sequence ID" value="NZ_JACKSJ010000188.1"/>
</dbReference>
<evidence type="ECO:0000313" key="3">
    <source>
        <dbReference type="Proteomes" id="UP001140293"/>
    </source>
</evidence>
<dbReference type="Proteomes" id="UP001140293">
    <property type="component" value="Unassembled WGS sequence"/>
</dbReference>
<keyword evidence="1" id="KW-0732">Signal</keyword>
<protein>
    <submittedName>
        <fullName evidence="2">Uncharacterized protein</fullName>
    </submittedName>
</protein>
<reference evidence="2" key="1">
    <citation type="submission" date="2020-07" db="EMBL/GenBank/DDBJ databases">
        <authorList>
            <person name="Pettersson B.M.F."/>
            <person name="Behra P.R.K."/>
            <person name="Ramesh M."/>
            <person name="Das S."/>
            <person name="Dasgupta S."/>
            <person name="Kirsebom L.A."/>
        </authorList>
    </citation>
    <scope>NUCLEOTIDE SEQUENCE</scope>
    <source>
        <strain evidence="2">DSM 44615</strain>
    </source>
</reference>
<organism evidence="2 3">
    <name type="scientific">[Mycobacterium] manitobense</name>
    <dbReference type="NCBI Taxonomy" id="190147"/>
    <lineage>
        <taxon>Bacteria</taxon>
        <taxon>Bacillati</taxon>
        <taxon>Actinomycetota</taxon>
        <taxon>Actinomycetes</taxon>
        <taxon>Mycobacteriales</taxon>
        <taxon>Mycobacteriaceae</taxon>
        <taxon>Mycolicibacterium</taxon>
    </lineage>
</organism>
<evidence type="ECO:0000256" key="1">
    <source>
        <dbReference type="SAM" id="SignalP"/>
    </source>
</evidence>
<keyword evidence="3" id="KW-1185">Reference proteome</keyword>
<feature type="chain" id="PRO_5040895017" evidence="1">
    <location>
        <begin position="18"/>
        <end position="84"/>
    </location>
</feature>
<comment type="caution">
    <text evidence="2">The sequence shown here is derived from an EMBL/GenBank/DDBJ whole genome shotgun (WGS) entry which is preliminary data.</text>
</comment>
<feature type="signal peptide" evidence="1">
    <location>
        <begin position="1"/>
        <end position="17"/>
    </location>
</feature>
<gene>
    <name evidence="2" type="ORF">H7I41_21940</name>
</gene>
<dbReference type="EMBL" id="JACKSJ010000188">
    <property type="protein sequence ID" value="MCV7172584.1"/>
    <property type="molecule type" value="Genomic_DNA"/>
</dbReference>
<accession>A0A9X2YRI3</accession>
<evidence type="ECO:0000313" key="2">
    <source>
        <dbReference type="EMBL" id="MCV7172584.1"/>
    </source>
</evidence>
<proteinExistence type="predicted"/>
<sequence length="84" mass="9464">MNIALAILIMSAPFALAATLGWAAHRSGVLRLHLDQFRVSAPMMGRLFEDDRDFHRVSHDVDAIRTRFEQHPVWPASGAVGERR</sequence>
<dbReference type="AlphaFoldDB" id="A0A9X2YRI3"/>
<reference evidence="2" key="2">
    <citation type="journal article" date="2022" name="BMC Genomics">
        <title>Comparative genome analysis of mycobacteria focusing on tRNA and non-coding RNA.</title>
        <authorList>
            <person name="Behra P.R.K."/>
            <person name="Pettersson B.M.F."/>
            <person name="Ramesh M."/>
            <person name="Das S."/>
            <person name="Dasgupta S."/>
            <person name="Kirsebom L.A."/>
        </authorList>
    </citation>
    <scope>NUCLEOTIDE SEQUENCE</scope>
    <source>
        <strain evidence="2">DSM 44615</strain>
    </source>
</reference>